<dbReference type="FunFam" id="3.30.420.40:FF:000040">
    <property type="entry name" value="tRNA N6-adenosine threonylcarbamoyltransferase"/>
    <property type="match status" value="1"/>
</dbReference>
<proteinExistence type="inferred from homology"/>
<dbReference type="Pfam" id="PF00814">
    <property type="entry name" value="TsaD"/>
    <property type="match status" value="1"/>
</dbReference>
<comment type="subcellular location">
    <subcellularLocation>
        <location evidence="8">Cytoplasm</location>
    </subcellularLocation>
</comment>
<evidence type="ECO:0000256" key="3">
    <source>
        <dbReference type="ARBA" id="ARBA00022694"/>
    </source>
</evidence>
<dbReference type="Gene3D" id="3.30.420.40">
    <property type="match status" value="2"/>
</dbReference>
<feature type="binding site" evidence="8">
    <location>
        <position position="320"/>
    </location>
    <ligand>
        <name>Fe cation</name>
        <dbReference type="ChEBI" id="CHEBI:24875"/>
    </ligand>
</feature>
<evidence type="ECO:0000313" key="11">
    <source>
        <dbReference type="Proteomes" id="UP000019141"/>
    </source>
</evidence>
<dbReference type="InterPro" id="IPR000905">
    <property type="entry name" value="Gcp-like_dom"/>
</dbReference>
<evidence type="ECO:0000256" key="6">
    <source>
        <dbReference type="ARBA" id="ARBA00023315"/>
    </source>
</evidence>
<feature type="binding site" evidence="8">
    <location>
        <begin position="134"/>
        <end position="138"/>
    </location>
    <ligand>
        <name>substrate</name>
    </ligand>
</feature>
<name>W4LV15_ENTF1</name>
<dbReference type="CDD" id="cd24133">
    <property type="entry name" value="ASKHA_NBD_TsaD_bac"/>
    <property type="match status" value="1"/>
</dbReference>
<dbReference type="Proteomes" id="UP000019141">
    <property type="component" value="Unassembled WGS sequence"/>
</dbReference>
<accession>W4LV15</accession>
<feature type="domain" description="Gcp-like" evidence="9">
    <location>
        <begin position="24"/>
        <end position="326"/>
    </location>
</feature>
<keyword evidence="4 8" id="KW-0479">Metal-binding</keyword>
<evidence type="ECO:0000256" key="5">
    <source>
        <dbReference type="ARBA" id="ARBA00023004"/>
    </source>
</evidence>
<dbReference type="InterPro" id="IPR022450">
    <property type="entry name" value="TsaD"/>
</dbReference>
<dbReference type="PANTHER" id="PTHR11735:SF6">
    <property type="entry name" value="TRNA N6-ADENOSINE THREONYLCARBAMOYLTRANSFERASE, MITOCHONDRIAL"/>
    <property type="match status" value="1"/>
</dbReference>
<keyword evidence="1 8" id="KW-0963">Cytoplasm</keyword>
<dbReference type="PANTHER" id="PTHR11735">
    <property type="entry name" value="TRNA N6-ADENOSINE THREONYLCARBAMOYLTRANSFERASE"/>
    <property type="match status" value="1"/>
</dbReference>
<feature type="binding site" evidence="8">
    <location>
        <position position="180"/>
    </location>
    <ligand>
        <name>substrate</name>
    </ligand>
</feature>
<feature type="binding site" evidence="8">
    <location>
        <position position="167"/>
    </location>
    <ligand>
        <name>substrate</name>
    </ligand>
</feature>
<keyword evidence="6 8" id="KW-0012">Acyltransferase</keyword>
<dbReference type="GO" id="GO:0005506">
    <property type="term" value="F:iron ion binding"/>
    <property type="evidence" value="ECO:0007669"/>
    <property type="project" value="UniProtKB-UniRule"/>
</dbReference>
<evidence type="ECO:0000256" key="8">
    <source>
        <dbReference type="HAMAP-Rule" id="MF_01445"/>
    </source>
</evidence>
<comment type="catalytic activity">
    <reaction evidence="7 8">
        <text>L-threonylcarbamoyladenylate + adenosine(37) in tRNA = N(6)-L-threonylcarbamoyladenosine(37) in tRNA + AMP + H(+)</text>
        <dbReference type="Rhea" id="RHEA:37059"/>
        <dbReference type="Rhea" id="RHEA-COMP:10162"/>
        <dbReference type="Rhea" id="RHEA-COMP:10163"/>
        <dbReference type="ChEBI" id="CHEBI:15378"/>
        <dbReference type="ChEBI" id="CHEBI:73682"/>
        <dbReference type="ChEBI" id="CHEBI:74411"/>
        <dbReference type="ChEBI" id="CHEBI:74418"/>
        <dbReference type="ChEBI" id="CHEBI:456215"/>
        <dbReference type="EC" id="2.3.1.234"/>
    </reaction>
</comment>
<comment type="function">
    <text evidence="8">Required for the formation of a threonylcarbamoyl group on adenosine at position 37 (t(6)A37) in tRNAs that read codons beginning with adenine. Is involved in the transfer of the threonylcarbamoyl moiety of threonylcarbamoyl-AMP (TC-AMP) to the N6 group of A37, together with TsaE and TsaB. TsaD likely plays a direct catalytic role in this reaction.</text>
</comment>
<evidence type="ECO:0000256" key="7">
    <source>
        <dbReference type="ARBA" id="ARBA00048117"/>
    </source>
</evidence>
<sequence length="362" mass="38977">MLVLGIETSCDDTAVAVVENGTQIRSSVVSSQDQIHAAYGGVVPELACRSHVEQVRPVLETALSQAQVTLDDIDVIGVTQGPGLVGALLVGLSFAKALAYGTDKPLVPVHHLEGHISSIYLEHDDVPYPFIALVVSGGHSDLYLCRERGHYQLLGRTRDDAAGECFDKVAKMLHLGYPGGPVIDKLAQTGNPEYVHFPRAMMTKDTFDFSFSGVKTAVRTHLLQLTTPDGDSLFADDTFWPIPDAPWWESQRNDILASFQQAVADVLVAKTMRAVQQSRAQAIAVVGGVACNSTLRQAMQQAASAQGLPFYFPSPRFCTDNAAMIACAAAYRYQARTGDQVPPSFLDLDAHPNLALTGSHVS</sequence>
<dbReference type="EMBL" id="AZHW01000205">
    <property type="protein sequence ID" value="ETX01745.1"/>
    <property type="molecule type" value="Genomic_DNA"/>
</dbReference>
<dbReference type="PRINTS" id="PR00789">
    <property type="entry name" value="OSIALOPTASE"/>
</dbReference>
<dbReference type="GO" id="GO:0002949">
    <property type="term" value="P:tRNA threonylcarbamoyladenosine modification"/>
    <property type="evidence" value="ECO:0007669"/>
    <property type="project" value="UniProtKB-UniRule"/>
</dbReference>
<dbReference type="GO" id="GO:0061711">
    <property type="term" value="F:tRNA N(6)-L-threonylcarbamoyladenine synthase activity"/>
    <property type="evidence" value="ECO:0007669"/>
    <property type="project" value="UniProtKB-EC"/>
</dbReference>
<feature type="binding site" evidence="8">
    <location>
        <position position="111"/>
    </location>
    <ligand>
        <name>Fe cation</name>
        <dbReference type="ChEBI" id="CHEBI:24875"/>
    </ligand>
</feature>
<evidence type="ECO:0000256" key="1">
    <source>
        <dbReference type="ARBA" id="ARBA00022490"/>
    </source>
</evidence>
<dbReference type="InterPro" id="IPR043129">
    <property type="entry name" value="ATPase_NBD"/>
</dbReference>
<feature type="binding site" evidence="8">
    <location>
        <position position="115"/>
    </location>
    <ligand>
        <name>Fe cation</name>
        <dbReference type="ChEBI" id="CHEBI:24875"/>
    </ligand>
</feature>
<dbReference type="HOGENOM" id="CLU_023208_0_2_7"/>
<evidence type="ECO:0000256" key="4">
    <source>
        <dbReference type="ARBA" id="ARBA00022723"/>
    </source>
</evidence>
<reference evidence="10 11" key="1">
    <citation type="journal article" date="2014" name="Nature">
        <title>An environmental bacterial taxon with a large and distinct metabolic repertoire.</title>
        <authorList>
            <person name="Wilson M.C."/>
            <person name="Mori T."/>
            <person name="Ruckert C."/>
            <person name="Uria A.R."/>
            <person name="Helf M.J."/>
            <person name="Takada K."/>
            <person name="Gernert C."/>
            <person name="Steffens U.A."/>
            <person name="Heycke N."/>
            <person name="Schmitt S."/>
            <person name="Rinke C."/>
            <person name="Helfrich E.J."/>
            <person name="Brachmann A.O."/>
            <person name="Gurgui C."/>
            <person name="Wakimoto T."/>
            <person name="Kracht M."/>
            <person name="Crusemann M."/>
            <person name="Hentschel U."/>
            <person name="Abe I."/>
            <person name="Matsunaga S."/>
            <person name="Kalinowski J."/>
            <person name="Takeyama H."/>
            <person name="Piel J."/>
        </authorList>
    </citation>
    <scope>NUCLEOTIDE SEQUENCE [LARGE SCALE GENOMIC DNA]</scope>
    <source>
        <strain evidence="11">TSY1</strain>
    </source>
</reference>
<dbReference type="HAMAP" id="MF_01445">
    <property type="entry name" value="TsaD"/>
    <property type="match status" value="1"/>
</dbReference>
<dbReference type="InterPro" id="IPR017861">
    <property type="entry name" value="KAE1/TsaD"/>
</dbReference>
<dbReference type="SUPFAM" id="SSF53067">
    <property type="entry name" value="Actin-like ATPase domain"/>
    <property type="match status" value="2"/>
</dbReference>
<comment type="caution">
    <text evidence="10">The sequence shown here is derived from an EMBL/GenBank/DDBJ whole genome shotgun (WGS) entry which is preliminary data.</text>
</comment>
<dbReference type="NCBIfam" id="TIGR03723">
    <property type="entry name" value="T6A_TsaD_YgjD"/>
    <property type="match status" value="1"/>
</dbReference>
<dbReference type="EC" id="2.3.1.234" evidence="8"/>
<dbReference type="FunFam" id="3.30.420.40:FF:000012">
    <property type="entry name" value="tRNA N6-adenosine threonylcarbamoyltransferase"/>
    <property type="match status" value="1"/>
</dbReference>
<evidence type="ECO:0000259" key="9">
    <source>
        <dbReference type="Pfam" id="PF00814"/>
    </source>
</evidence>
<dbReference type="AlphaFoldDB" id="W4LV15"/>
<keyword evidence="11" id="KW-1185">Reference proteome</keyword>
<dbReference type="PATRIC" id="fig|1429438.4.peg.1384"/>
<comment type="similarity">
    <text evidence="8">Belongs to the KAE1 / TsaD family.</text>
</comment>
<organism evidence="10 11">
    <name type="scientific">Entotheonella factor</name>
    <dbReference type="NCBI Taxonomy" id="1429438"/>
    <lineage>
        <taxon>Bacteria</taxon>
        <taxon>Pseudomonadati</taxon>
        <taxon>Nitrospinota/Tectimicrobiota group</taxon>
        <taxon>Candidatus Tectimicrobiota</taxon>
        <taxon>Candidatus Entotheonellia</taxon>
        <taxon>Candidatus Entotheonellales</taxon>
        <taxon>Candidatus Entotheonellaceae</taxon>
        <taxon>Candidatus Entotheonella</taxon>
    </lineage>
</organism>
<keyword evidence="3 8" id="KW-0819">tRNA processing</keyword>
<keyword evidence="5 8" id="KW-0408">Iron</keyword>
<dbReference type="GO" id="GO:0005737">
    <property type="term" value="C:cytoplasm"/>
    <property type="evidence" value="ECO:0007669"/>
    <property type="project" value="UniProtKB-SubCell"/>
</dbReference>
<keyword evidence="2 8" id="KW-0808">Transferase</keyword>
<feature type="binding site" evidence="8">
    <location>
        <position position="184"/>
    </location>
    <ligand>
        <name>substrate</name>
    </ligand>
</feature>
<feature type="binding site" evidence="8">
    <location>
        <position position="292"/>
    </location>
    <ligand>
        <name>substrate</name>
    </ligand>
</feature>
<gene>
    <name evidence="8" type="primary">tsaD</name>
    <name evidence="10" type="ORF">ETSY1_06260</name>
</gene>
<protein>
    <recommendedName>
        <fullName evidence="8">tRNA N6-adenosine threonylcarbamoyltransferase</fullName>
        <ecNumber evidence="8">2.3.1.234</ecNumber>
    </recommendedName>
    <alternativeName>
        <fullName evidence="8">N6-L-threonylcarbamoyladenine synthase</fullName>
        <shortName evidence="8">t(6)A synthase</shortName>
    </alternativeName>
    <alternativeName>
        <fullName evidence="8">t(6)A37 threonylcarbamoyladenosine biosynthesis protein TsaD</fullName>
    </alternativeName>
    <alternativeName>
        <fullName evidence="8">tRNA threonylcarbamoyladenosine biosynthesis protein TsaD</fullName>
    </alternativeName>
</protein>
<comment type="cofactor">
    <cofactor evidence="8">
        <name>Fe(2+)</name>
        <dbReference type="ChEBI" id="CHEBI:29033"/>
    </cofactor>
    <text evidence="8">Binds 1 Fe(2+) ion per subunit.</text>
</comment>
<evidence type="ECO:0000256" key="2">
    <source>
        <dbReference type="ARBA" id="ARBA00022679"/>
    </source>
</evidence>
<dbReference type="NCBIfam" id="TIGR00329">
    <property type="entry name" value="gcp_kae1"/>
    <property type="match status" value="1"/>
</dbReference>
<evidence type="ECO:0000313" key="10">
    <source>
        <dbReference type="EMBL" id="ETX01745.1"/>
    </source>
</evidence>